<evidence type="ECO:0000256" key="10">
    <source>
        <dbReference type="SAM" id="MobiDB-lite"/>
    </source>
</evidence>
<dbReference type="InterPro" id="IPR018117">
    <property type="entry name" value="C5_DNA_meth_AS"/>
</dbReference>
<evidence type="ECO:0000256" key="2">
    <source>
        <dbReference type="ARBA" id="ARBA00011975"/>
    </source>
</evidence>
<keyword evidence="4 9" id="KW-0808">Transferase</keyword>
<dbReference type="CDD" id="cd18635">
    <property type="entry name" value="CD_CMT3_like"/>
    <property type="match status" value="1"/>
</dbReference>
<keyword evidence="6" id="KW-0238">DNA-binding</keyword>
<evidence type="ECO:0000256" key="3">
    <source>
        <dbReference type="ARBA" id="ARBA00022603"/>
    </source>
</evidence>
<dbReference type="InterPro" id="IPR050390">
    <property type="entry name" value="C5-Methyltransferase"/>
</dbReference>
<dbReference type="Gene3D" id="3.90.120.10">
    <property type="entry name" value="DNA Methylase, subunit A, domain 2"/>
    <property type="match status" value="1"/>
</dbReference>
<evidence type="ECO:0000256" key="5">
    <source>
        <dbReference type="ARBA" id="ARBA00022691"/>
    </source>
</evidence>
<feature type="compositionally biased region" description="Polar residues" evidence="10">
    <location>
        <begin position="83"/>
        <end position="94"/>
    </location>
</feature>
<keyword evidence="3 9" id="KW-0489">Methyltransferase</keyword>
<dbReference type="PROSITE" id="PS51038">
    <property type="entry name" value="BAH"/>
    <property type="match status" value="1"/>
</dbReference>
<keyword evidence="7" id="KW-0539">Nucleus</keyword>
<feature type="domain" description="Chromo" evidence="11">
    <location>
        <begin position="751"/>
        <end position="804"/>
    </location>
</feature>
<dbReference type="GO" id="GO:0044027">
    <property type="term" value="P:negative regulation of gene expression via chromosomal CpG island methylation"/>
    <property type="evidence" value="ECO:0007669"/>
    <property type="project" value="TreeGrafter"/>
</dbReference>
<reference evidence="13 14" key="1">
    <citation type="journal article" date="2019" name="Plant Biotechnol. J.">
        <title>The red bayberry genome and genetic basis of sex determination.</title>
        <authorList>
            <person name="Jia H.M."/>
            <person name="Jia H.J."/>
            <person name="Cai Q.L."/>
            <person name="Wang Y."/>
            <person name="Zhao H.B."/>
            <person name="Yang W.F."/>
            <person name="Wang G.Y."/>
            <person name="Li Y.H."/>
            <person name="Zhan D.L."/>
            <person name="Shen Y.T."/>
            <person name="Niu Q.F."/>
            <person name="Chang L."/>
            <person name="Qiu J."/>
            <person name="Zhao L."/>
            <person name="Xie H.B."/>
            <person name="Fu W.Y."/>
            <person name="Jin J."/>
            <person name="Li X.W."/>
            <person name="Jiao Y."/>
            <person name="Zhou C.C."/>
            <person name="Tu T."/>
            <person name="Chai C.Y."/>
            <person name="Gao J.L."/>
            <person name="Fan L.J."/>
            <person name="van de Weg E."/>
            <person name="Wang J.Y."/>
            <person name="Gao Z.S."/>
        </authorList>
    </citation>
    <scope>NUCLEOTIDE SEQUENCE [LARGE SCALE GENOMIC DNA]</scope>
    <source>
        <tissue evidence="13">Leaves</tissue>
    </source>
</reference>
<evidence type="ECO:0000259" key="11">
    <source>
        <dbReference type="PROSITE" id="PS50013"/>
    </source>
</evidence>
<dbReference type="InterPro" id="IPR023780">
    <property type="entry name" value="Chromo_domain"/>
</dbReference>
<feature type="domain" description="BAH" evidence="12">
    <location>
        <begin position="484"/>
        <end position="600"/>
    </location>
</feature>
<feature type="region of interest" description="Disordered" evidence="10">
    <location>
        <begin position="46"/>
        <end position="183"/>
    </location>
</feature>
<dbReference type="InterPro" id="IPR016197">
    <property type="entry name" value="Chromo-like_dom_sf"/>
</dbReference>
<dbReference type="PRINTS" id="PR00105">
    <property type="entry name" value="C5METTRFRASE"/>
</dbReference>
<dbReference type="EMBL" id="RXIC02000022">
    <property type="protein sequence ID" value="KAB1216115.1"/>
    <property type="molecule type" value="Genomic_DNA"/>
</dbReference>
<proteinExistence type="inferred from homology"/>
<dbReference type="Proteomes" id="UP000516437">
    <property type="component" value="Chromosome 4"/>
</dbReference>
<dbReference type="GO" id="GO:0005634">
    <property type="term" value="C:nucleus"/>
    <property type="evidence" value="ECO:0007669"/>
    <property type="project" value="UniProtKB-SubCell"/>
</dbReference>
<feature type="compositionally biased region" description="Polar residues" evidence="10">
    <location>
        <begin position="209"/>
        <end position="218"/>
    </location>
</feature>
<dbReference type="EC" id="2.1.1.37" evidence="2"/>
<dbReference type="OrthoDB" id="5376140at2759"/>
<dbReference type="InterPro" id="IPR000953">
    <property type="entry name" value="Chromo/chromo_shadow_dom"/>
</dbReference>
<comment type="subcellular location">
    <subcellularLocation>
        <location evidence="1">Nucleus</location>
    </subcellularLocation>
</comment>
<dbReference type="SMART" id="SM00298">
    <property type="entry name" value="CHROMO"/>
    <property type="match status" value="1"/>
</dbReference>
<dbReference type="Gene3D" id="3.40.50.150">
    <property type="entry name" value="Vaccinia Virus protein VP39"/>
    <property type="match status" value="1"/>
</dbReference>
<evidence type="ECO:0000313" key="14">
    <source>
        <dbReference type="Proteomes" id="UP000516437"/>
    </source>
</evidence>
<dbReference type="Pfam" id="PF01426">
    <property type="entry name" value="BAH"/>
    <property type="match status" value="1"/>
</dbReference>
<organism evidence="13 14">
    <name type="scientific">Morella rubra</name>
    <name type="common">Chinese bayberry</name>
    <dbReference type="NCBI Taxonomy" id="262757"/>
    <lineage>
        <taxon>Eukaryota</taxon>
        <taxon>Viridiplantae</taxon>
        <taxon>Streptophyta</taxon>
        <taxon>Embryophyta</taxon>
        <taxon>Tracheophyta</taxon>
        <taxon>Spermatophyta</taxon>
        <taxon>Magnoliopsida</taxon>
        <taxon>eudicotyledons</taxon>
        <taxon>Gunneridae</taxon>
        <taxon>Pentapetalae</taxon>
        <taxon>rosids</taxon>
        <taxon>fabids</taxon>
        <taxon>Fagales</taxon>
        <taxon>Myricaceae</taxon>
        <taxon>Morella</taxon>
    </lineage>
</organism>
<evidence type="ECO:0000256" key="6">
    <source>
        <dbReference type="ARBA" id="ARBA00023125"/>
    </source>
</evidence>
<evidence type="ECO:0000256" key="1">
    <source>
        <dbReference type="ARBA" id="ARBA00004123"/>
    </source>
</evidence>
<evidence type="ECO:0000313" key="13">
    <source>
        <dbReference type="EMBL" id="KAB1216115.1"/>
    </source>
</evidence>
<dbReference type="InterPro" id="IPR001025">
    <property type="entry name" value="BAH_dom"/>
</dbReference>
<keyword evidence="14" id="KW-1185">Reference proteome</keyword>
<gene>
    <name evidence="13" type="ORF">CJ030_MR4G006391</name>
</gene>
<dbReference type="PANTHER" id="PTHR10629">
    <property type="entry name" value="CYTOSINE-SPECIFIC METHYLTRANSFERASE"/>
    <property type="match status" value="1"/>
</dbReference>
<evidence type="ECO:0000256" key="7">
    <source>
        <dbReference type="ARBA" id="ARBA00023242"/>
    </source>
</evidence>
<dbReference type="GO" id="GO:0003677">
    <property type="term" value="F:DNA binding"/>
    <property type="evidence" value="ECO:0007669"/>
    <property type="project" value="UniProtKB-KW"/>
</dbReference>
<evidence type="ECO:0000256" key="4">
    <source>
        <dbReference type="ARBA" id="ARBA00022679"/>
    </source>
</evidence>
<feature type="active site" evidence="9">
    <location>
        <position position="829"/>
    </location>
</feature>
<protein>
    <recommendedName>
        <fullName evidence="2">DNA (cytosine-5-)-methyltransferase</fullName>
        <ecNumber evidence="2">2.1.1.37</ecNumber>
    </recommendedName>
</protein>
<dbReference type="InterPro" id="IPR001525">
    <property type="entry name" value="C5_MeTfrase"/>
</dbReference>
<dbReference type="Gene3D" id="2.30.30.490">
    <property type="match status" value="1"/>
</dbReference>
<comment type="catalytic activity">
    <reaction evidence="8">
        <text>a 2'-deoxycytidine in DNA + S-adenosyl-L-methionine = a 5-methyl-2'-deoxycytidine in DNA + S-adenosyl-L-homocysteine + H(+)</text>
        <dbReference type="Rhea" id="RHEA:13681"/>
        <dbReference type="Rhea" id="RHEA-COMP:11369"/>
        <dbReference type="Rhea" id="RHEA-COMP:11370"/>
        <dbReference type="ChEBI" id="CHEBI:15378"/>
        <dbReference type="ChEBI" id="CHEBI:57856"/>
        <dbReference type="ChEBI" id="CHEBI:59789"/>
        <dbReference type="ChEBI" id="CHEBI:85452"/>
        <dbReference type="ChEBI" id="CHEBI:85454"/>
        <dbReference type="EC" id="2.1.1.37"/>
    </reaction>
</comment>
<dbReference type="Pfam" id="PF00385">
    <property type="entry name" value="Chromo"/>
    <property type="match status" value="1"/>
</dbReference>
<dbReference type="PROSITE" id="PS50013">
    <property type="entry name" value="CHROMO_2"/>
    <property type="match status" value="1"/>
</dbReference>
<dbReference type="GO" id="GO:0003682">
    <property type="term" value="F:chromatin binding"/>
    <property type="evidence" value="ECO:0007669"/>
    <property type="project" value="InterPro"/>
</dbReference>
<dbReference type="InterPro" id="IPR029063">
    <property type="entry name" value="SAM-dependent_MTases_sf"/>
</dbReference>
<accession>A0A6A1VTU4</accession>
<feature type="compositionally biased region" description="Polar residues" evidence="10">
    <location>
        <begin position="158"/>
        <end position="183"/>
    </location>
</feature>
<sequence>MKSPPKSKSKRKRKSEFLSFALVLSEDYPVPLQIFDPRVFSEKRLRRSPRLTPPHTEVNVVRARAEKKASLGSNHSKPLRSALTPSSASETRNAALQRLRPRGTGRSHALNSSADPGLHSGTLPGSPRKSSVLKCRSSLGKSHSGMSKENLPRRSPRFESTQNGKPDISTGKSLKSKGQSLTLNANEKGRIMFTVGCSEEKCLRRSERLSPTQTGTKSKISKVSKQKTSSRNTESKNGHLEAVSPKTYNLRLRSSNESKTELASLSRNAYVDKASMPLKYYHTEFSGERHLRRSPRLFSATENIGSSDARNEFHAESFNRNHLRRPLRLSLSLSQTENVQLDSNFFGLSKSDEQPSKMIMPCSAKSDMDKDCLRQSPITETSLHGVENGKRVCSFIELSGSDEKQSPNKFKATTSKSKRKKYQTMSFFIGDPIPDGEAQERWRWRYEMKSQRSNGQGLTITDEQEDNIVWNVQCHYAQARIANCNFSLGDCASIKGNGGQKHVGRILEFFRTTDGEDYFRVQWFYRIEDTVIKEEGAFHDKRRLFYSTLMNDNLIDCIISKVNVTKVTPKVGQRLNFIAPSDFFYDMEYCVDYSTFRSLVIDNAVGSHAVSSPDSIQNFCTMTTSNILEHAPNHEKNEAKLALLDLFSGCGGMSTGLCLGAKLSGVGLVTRWALDSDRSACESLKLNHPETHVRKETAENFLELLKEWEKLCRRYKLSDVGRTYPSRAKTFRADEWIKNSVDADEIPTDEYEVSRLVDICFGDPNETGKRGLNFKVHWKGFRTSEDTWEPIAGLSNCHEKLQDFVRNGLKMKILPLPGEVDVICGGPPCQGISGYNRFRNIDSPLADDRNRQIVVFMDIVNFLKPKYVLMENVVDILRFDKASLGRYALSRLVQMNYQARLGTIAAGCYGLPQFRLRVFLWGAHASEKLPQFPLPTHDVVVRYWPPPEFERNTVAYDEDQPRELGKALVLQDAISDLPAVTNSETREEMAYQKRPETEFQTYIRSTQYEMTGSTLNGSLETKHSIYDHRPYTLSEDDFLRVCQIPKRKV</sequence>
<keyword evidence="5 9" id="KW-0949">S-adenosyl-L-methionine</keyword>
<name>A0A6A1VTU4_9ROSI</name>
<comment type="caution">
    <text evidence="13">The sequence shown here is derived from an EMBL/GenBank/DDBJ whole genome shotgun (WGS) entry which is preliminary data.</text>
</comment>
<dbReference type="SUPFAM" id="SSF53335">
    <property type="entry name" value="S-adenosyl-L-methionine-dependent methyltransferases"/>
    <property type="match status" value="1"/>
</dbReference>
<dbReference type="Pfam" id="PF00145">
    <property type="entry name" value="DNA_methylase"/>
    <property type="match status" value="1"/>
</dbReference>
<dbReference type="PROSITE" id="PS00094">
    <property type="entry name" value="C5_MTASE_1"/>
    <property type="match status" value="1"/>
</dbReference>
<feature type="region of interest" description="Disordered" evidence="10">
    <location>
        <begin position="205"/>
        <end position="245"/>
    </location>
</feature>
<comment type="similarity">
    <text evidence="9">Belongs to the class I-like SAM-binding methyltransferase superfamily. C5-methyltransferase family.</text>
</comment>
<dbReference type="InterPro" id="IPR043151">
    <property type="entry name" value="BAH_sf"/>
</dbReference>
<dbReference type="SUPFAM" id="SSF54160">
    <property type="entry name" value="Chromo domain-like"/>
    <property type="match status" value="1"/>
</dbReference>
<evidence type="ECO:0000256" key="8">
    <source>
        <dbReference type="ARBA" id="ARBA00047422"/>
    </source>
</evidence>
<dbReference type="PANTHER" id="PTHR10629:SF34">
    <property type="entry name" value="DNA (CYTOSINE-5)-METHYLTRANSFERASE CMT2"/>
    <property type="match status" value="1"/>
</dbReference>
<dbReference type="SMART" id="SM00439">
    <property type="entry name" value="BAH"/>
    <property type="match status" value="1"/>
</dbReference>
<dbReference type="PROSITE" id="PS51679">
    <property type="entry name" value="SAM_MT_C5"/>
    <property type="match status" value="1"/>
</dbReference>
<evidence type="ECO:0000256" key="9">
    <source>
        <dbReference type="PROSITE-ProRule" id="PRU01016"/>
    </source>
</evidence>
<dbReference type="GO" id="GO:0003886">
    <property type="term" value="F:DNA (cytosine-5-)-methyltransferase activity"/>
    <property type="evidence" value="ECO:0007669"/>
    <property type="project" value="UniProtKB-EC"/>
</dbReference>
<dbReference type="GO" id="GO:0032259">
    <property type="term" value="P:methylation"/>
    <property type="evidence" value="ECO:0007669"/>
    <property type="project" value="UniProtKB-KW"/>
</dbReference>
<evidence type="ECO:0000259" key="12">
    <source>
        <dbReference type="PROSITE" id="PS51038"/>
    </source>
</evidence>
<dbReference type="AlphaFoldDB" id="A0A6A1VTU4"/>